<accession>A0A173SW42</accession>
<dbReference type="CDD" id="cd06580">
    <property type="entry name" value="TM_PBP1_transp_TpRbsC_like"/>
    <property type="match status" value="1"/>
</dbReference>
<name>A0A173SW42_9FIRM</name>
<evidence type="ECO:0000313" key="6">
    <source>
        <dbReference type="EMBL" id="MTK21870.1"/>
    </source>
</evidence>
<comment type="subcellular location">
    <subcellularLocation>
        <location evidence="1">Cell membrane</location>
        <topology evidence="1">Multi-pass membrane protein</topology>
    </subcellularLocation>
</comment>
<dbReference type="PANTHER" id="PTHR43370:SF1">
    <property type="entry name" value="GUANOSINE ABC TRANSPORTER PERMEASE PROTEIN NUPQ"/>
    <property type="match status" value="1"/>
</dbReference>
<dbReference type="EMBL" id="WMQE01000024">
    <property type="protein sequence ID" value="MTK21870.1"/>
    <property type="molecule type" value="Genomic_DNA"/>
</dbReference>
<sequence length="316" mass="34021">MWEFIVAMMPYALAFTAPMLVTALGGLFSERSGVVNIGLEGLMVIGAFTTAFYINQAYQGSDSTIWIGILLGGVAGCLFSLLHAYASINLKADQVISGTAINLLAPALTIFLARTLTGSQNISILKGVSRFDAPILSDIPIIGPLFFSKMYLTTFIVLGLVVLTWYIVFKTSFGLRLRACGEHPQAADSMGINVYKMRYFGVLASGFLSGIGGALIIVTTSGEFNGSVAGLGFLALAALIFGKWNPWTVLFASFFFGFMKTLGQLALINDTLKSFEIPMEFYNALPYVMTLVALVVFSRNIVGPKAAGEPYDKGKR</sequence>
<keyword evidence="3" id="KW-0812">Transmembrane</keyword>
<dbReference type="GO" id="GO:0005886">
    <property type="term" value="C:plasma membrane"/>
    <property type="evidence" value="ECO:0007669"/>
    <property type="project" value="UniProtKB-SubCell"/>
</dbReference>
<dbReference type="RefSeq" id="WP_006783338.1">
    <property type="nucleotide sequence ID" value="NZ_CABJBH010000016.1"/>
</dbReference>
<evidence type="ECO:0000256" key="1">
    <source>
        <dbReference type="ARBA" id="ARBA00004651"/>
    </source>
</evidence>
<evidence type="ECO:0000256" key="4">
    <source>
        <dbReference type="ARBA" id="ARBA00022989"/>
    </source>
</evidence>
<keyword evidence="2" id="KW-1003">Cell membrane</keyword>
<organism evidence="6 7">
    <name type="scientific">Turicibacter sanguinis</name>
    <dbReference type="NCBI Taxonomy" id="154288"/>
    <lineage>
        <taxon>Bacteria</taxon>
        <taxon>Bacillati</taxon>
        <taxon>Bacillota</taxon>
        <taxon>Erysipelotrichia</taxon>
        <taxon>Erysipelotrichales</taxon>
        <taxon>Turicibacteraceae</taxon>
        <taxon>Turicibacter</taxon>
    </lineage>
</organism>
<keyword evidence="4" id="KW-1133">Transmembrane helix</keyword>
<proteinExistence type="predicted"/>
<gene>
    <name evidence="6" type="ORF">GMA92_10630</name>
</gene>
<evidence type="ECO:0000256" key="5">
    <source>
        <dbReference type="ARBA" id="ARBA00023136"/>
    </source>
</evidence>
<dbReference type="Proteomes" id="UP000487649">
    <property type="component" value="Unassembled WGS sequence"/>
</dbReference>
<dbReference type="GO" id="GO:0022857">
    <property type="term" value="F:transmembrane transporter activity"/>
    <property type="evidence" value="ECO:0007669"/>
    <property type="project" value="InterPro"/>
</dbReference>
<reference evidence="6 7" key="1">
    <citation type="journal article" date="2019" name="Nat. Med.">
        <title>A library of human gut bacterial isolates paired with longitudinal multiomics data enables mechanistic microbiome research.</title>
        <authorList>
            <person name="Poyet M."/>
            <person name="Groussin M."/>
            <person name="Gibbons S.M."/>
            <person name="Avila-Pacheco J."/>
            <person name="Jiang X."/>
            <person name="Kearney S.M."/>
            <person name="Perrotta A.R."/>
            <person name="Berdy B."/>
            <person name="Zhao S."/>
            <person name="Lieberman T.D."/>
            <person name="Swanson P.K."/>
            <person name="Smith M."/>
            <person name="Roesemann S."/>
            <person name="Alexander J.E."/>
            <person name="Rich S.A."/>
            <person name="Livny J."/>
            <person name="Vlamakis H."/>
            <person name="Clish C."/>
            <person name="Bullock K."/>
            <person name="Deik A."/>
            <person name="Scott J."/>
            <person name="Pierce K.A."/>
            <person name="Xavier R.J."/>
            <person name="Alm E.J."/>
        </authorList>
    </citation>
    <scope>NUCLEOTIDE SEQUENCE [LARGE SCALE GENOMIC DNA]</scope>
    <source>
        <strain evidence="6 7">BIOML-A198</strain>
    </source>
</reference>
<keyword evidence="5" id="KW-0472">Membrane</keyword>
<dbReference type="GeneID" id="60059846"/>
<dbReference type="PANTHER" id="PTHR43370">
    <property type="entry name" value="SUGAR ABC TRANSPORTER INTEGRAL MEMBRANE PROTEIN-RELATED"/>
    <property type="match status" value="1"/>
</dbReference>
<evidence type="ECO:0000256" key="2">
    <source>
        <dbReference type="ARBA" id="ARBA00022475"/>
    </source>
</evidence>
<dbReference type="AlphaFoldDB" id="A0A173SW42"/>
<dbReference type="Pfam" id="PF02653">
    <property type="entry name" value="BPD_transp_2"/>
    <property type="match status" value="1"/>
</dbReference>
<evidence type="ECO:0000256" key="3">
    <source>
        <dbReference type="ARBA" id="ARBA00022692"/>
    </source>
</evidence>
<dbReference type="InterPro" id="IPR001851">
    <property type="entry name" value="ABC_transp_permease"/>
</dbReference>
<comment type="caution">
    <text evidence="6">The sequence shown here is derived from an EMBL/GenBank/DDBJ whole genome shotgun (WGS) entry which is preliminary data.</text>
</comment>
<evidence type="ECO:0000313" key="7">
    <source>
        <dbReference type="Proteomes" id="UP000487649"/>
    </source>
</evidence>
<protein>
    <submittedName>
        <fullName evidence="6">ABC transporter permease</fullName>
    </submittedName>
</protein>
<dbReference type="OrthoDB" id="9792579at2"/>